<dbReference type="GO" id="GO:0051601">
    <property type="term" value="P:exocyst localization"/>
    <property type="evidence" value="ECO:0007669"/>
    <property type="project" value="TreeGrafter"/>
</dbReference>
<feature type="region of interest" description="Disordered" evidence="4">
    <location>
        <begin position="797"/>
        <end position="818"/>
    </location>
</feature>
<dbReference type="PANTHER" id="PTHR21292">
    <property type="entry name" value="EXOCYST COMPLEX COMPONENT SEC6-RELATED"/>
    <property type="match status" value="1"/>
</dbReference>
<evidence type="ECO:0000256" key="4">
    <source>
        <dbReference type="SAM" id="MobiDB-lite"/>
    </source>
</evidence>
<dbReference type="GO" id="GO:0000145">
    <property type="term" value="C:exocyst"/>
    <property type="evidence" value="ECO:0007669"/>
    <property type="project" value="InterPro"/>
</dbReference>
<organism evidence="5 6">
    <name type="scientific">Rhodotorula mucilaginosa</name>
    <name type="common">Yeast</name>
    <name type="synonym">Rhodotorula rubra</name>
    <dbReference type="NCBI Taxonomy" id="5537"/>
    <lineage>
        <taxon>Eukaryota</taxon>
        <taxon>Fungi</taxon>
        <taxon>Dikarya</taxon>
        <taxon>Basidiomycota</taxon>
        <taxon>Pucciniomycotina</taxon>
        <taxon>Microbotryomycetes</taxon>
        <taxon>Sporidiobolales</taxon>
        <taxon>Sporidiobolaceae</taxon>
        <taxon>Rhodotorula</taxon>
    </lineage>
</organism>
<comment type="similarity">
    <text evidence="1">Belongs to the SEC6 family.</text>
</comment>
<dbReference type="EMBL" id="PUHQ01000101">
    <property type="protein sequence ID" value="KAG0656210.1"/>
    <property type="molecule type" value="Genomic_DNA"/>
</dbReference>
<name>A0A9P6VX57_RHOMI</name>
<reference evidence="5 6" key="1">
    <citation type="submission" date="2020-11" db="EMBL/GenBank/DDBJ databases">
        <title>Kefir isolates.</title>
        <authorList>
            <person name="Marcisauskas S."/>
            <person name="Kim Y."/>
            <person name="Blasche S."/>
        </authorList>
    </citation>
    <scope>NUCLEOTIDE SEQUENCE [LARGE SCALE GENOMIC DNA]</scope>
    <source>
        <strain evidence="5 6">KR</strain>
    </source>
</reference>
<dbReference type="Proteomes" id="UP000777482">
    <property type="component" value="Unassembled WGS sequence"/>
</dbReference>
<dbReference type="PANTHER" id="PTHR21292:SF1">
    <property type="entry name" value="EXOCYST COMPLEX COMPONENT 3"/>
    <property type="match status" value="1"/>
</dbReference>
<keyword evidence="2" id="KW-0813">Transport</keyword>
<sequence>MASVTAAAAAAFGQQQQPTAASAIAEHLSTPPSLNRIPLLRQRIHKERTQLQQTLSSRAKDQTDMVKQGLAGLRLARDSTEQLRDHLAEVENLMLDPRAHVQGFGKLVEVSVVHRRLTQTLDMVSSLRSMYSRLAHLAQLLAADRADPLGPSPNLLTVHYHLTELETFRNETLAQAKKAGGGVLLTTGSTNATTHETLERYFERLGETIEAFEAHYFRLASELLVLARAGHAAVAVKLAKIAQLESARDQKALAIRLVKKAGNADVASRFRSLQADARTLKHYRQRVLDKIKEACRLQVEKSFRNADQDAVRWLDQLDWLYDDILTVRELLTDKSNRSSEFGPPVGPVDWNADGQQTPSVKAYHQALYDFLANLTKSPGVGADTLLRLSQFPKEYAKTMTKELEVDPDWLEPRLLDGREASLVDDYFALISQRMDEWTANLMKTEVADFCSRAHPPEISDADGLYGMQGAVILFQMLNQQVDLALESNQAAVLARVVDEAGRVIRGVQQQWLKILDQEYRKKATDPADFAPGLDLYITALANDQIKSADFTEALNSRLEPLVSAKYKSVIADQLNVAMDGYLDVAKRCVQILIDLVFDDLRPATKAFMTAGWYSSSTPGQPGQPGTAAAMEQVVETLKDYMTDFQEQLNPNLFDLLIEDVLDTFVLAYLTAIRRSSKLRIPQACDRMRKDIDLAFAFFLQYKPKQELASYFDVLESVLTLMSASKMMVFLDVRSTCSLVSSVRVPANSDLTRPPPPQYWPFRKKYGPALAFTEALMKARDDLDRSAVNEIMESVRRKVASEKLDEPDPPSIFDRLPPK</sequence>
<dbReference type="InterPro" id="IPR010326">
    <property type="entry name" value="EXOC3/Sec6"/>
</dbReference>
<protein>
    <submittedName>
        <fullName evidence="5">SNARE-binding exocyst subunit S6</fullName>
    </submittedName>
</protein>
<dbReference type="FunFam" id="1.10.357.50:FF:000006">
    <property type="entry name" value="Exocyst complex component sec6"/>
    <property type="match status" value="1"/>
</dbReference>
<gene>
    <name evidence="5" type="primary">SEC6</name>
    <name evidence="5" type="ORF">C6P46_000366</name>
</gene>
<evidence type="ECO:0000256" key="3">
    <source>
        <dbReference type="ARBA" id="ARBA00022483"/>
    </source>
</evidence>
<evidence type="ECO:0000256" key="1">
    <source>
        <dbReference type="ARBA" id="ARBA00009447"/>
    </source>
</evidence>
<keyword evidence="6" id="KW-1185">Reference proteome</keyword>
<proteinExistence type="inferred from homology"/>
<evidence type="ECO:0000256" key="2">
    <source>
        <dbReference type="ARBA" id="ARBA00022448"/>
    </source>
</evidence>
<dbReference type="Gene3D" id="1.10.357.70">
    <property type="entry name" value="Exocyst complex component Sec6, C-terminal domain"/>
    <property type="match status" value="1"/>
</dbReference>
<dbReference type="OrthoDB" id="190098at2759"/>
<dbReference type="GO" id="GO:0006887">
    <property type="term" value="P:exocytosis"/>
    <property type="evidence" value="ECO:0007669"/>
    <property type="project" value="UniProtKB-KW"/>
</dbReference>
<keyword evidence="3" id="KW-0268">Exocytosis</keyword>
<evidence type="ECO:0000313" key="6">
    <source>
        <dbReference type="Proteomes" id="UP000777482"/>
    </source>
</evidence>
<dbReference type="Gene3D" id="1.10.357.50">
    <property type="match status" value="1"/>
</dbReference>
<dbReference type="Pfam" id="PF06046">
    <property type="entry name" value="Sec6"/>
    <property type="match status" value="1"/>
</dbReference>
<dbReference type="InterPro" id="IPR042532">
    <property type="entry name" value="EXOC3/Sec6_C"/>
</dbReference>
<dbReference type="AlphaFoldDB" id="A0A9P6VX57"/>
<accession>A0A9P6VX57</accession>
<dbReference type="GO" id="GO:0000149">
    <property type="term" value="F:SNARE binding"/>
    <property type="evidence" value="ECO:0007669"/>
    <property type="project" value="TreeGrafter"/>
</dbReference>
<evidence type="ECO:0000313" key="5">
    <source>
        <dbReference type="EMBL" id="KAG0656210.1"/>
    </source>
</evidence>
<comment type="caution">
    <text evidence="5">The sequence shown here is derived from an EMBL/GenBank/DDBJ whole genome shotgun (WGS) entry which is preliminary data.</text>
</comment>